<comment type="caution">
    <text evidence="8">The sequence shown here is derived from an EMBL/GenBank/DDBJ whole genome shotgun (WGS) entry which is preliminary data.</text>
</comment>
<feature type="transmembrane region" description="Helical" evidence="7">
    <location>
        <begin position="412"/>
        <end position="430"/>
    </location>
</feature>
<evidence type="ECO:0000256" key="3">
    <source>
        <dbReference type="ARBA" id="ARBA00022475"/>
    </source>
</evidence>
<feature type="transmembrane region" description="Helical" evidence="7">
    <location>
        <begin position="82"/>
        <end position="103"/>
    </location>
</feature>
<dbReference type="Proteomes" id="UP000320359">
    <property type="component" value="Unassembled WGS sequence"/>
</dbReference>
<keyword evidence="9" id="KW-1185">Reference proteome</keyword>
<evidence type="ECO:0000256" key="2">
    <source>
        <dbReference type="ARBA" id="ARBA00005262"/>
    </source>
</evidence>
<feature type="transmembrane region" description="Helical" evidence="7">
    <location>
        <begin position="109"/>
        <end position="131"/>
    </location>
</feature>
<evidence type="ECO:0000256" key="6">
    <source>
        <dbReference type="ARBA" id="ARBA00023136"/>
    </source>
</evidence>
<dbReference type="PANTHER" id="PTHR33567:SF3">
    <property type="entry name" value="CHROMATE ION TRANSPORTER (EUROFUNG)"/>
    <property type="match status" value="1"/>
</dbReference>
<comment type="subcellular location">
    <subcellularLocation>
        <location evidence="1">Cell membrane</location>
        <topology evidence="1">Multi-pass membrane protein</topology>
    </subcellularLocation>
</comment>
<reference evidence="8 9" key="1">
    <citation type="submission" date="2019-07" db="EMBL/GenBank/DDBJ databases">
        <authorList>
            <person name="Yang M."/>
            <person name="Zhao D."/>
            <person name="Xiang H."/>
        </authorList>
    </citation>
    <scope>NUCLEOTIDE SEQUENCE [LARGE SCALE GENOMIC DNA]</scope>
    <source>
        <strain evidence="8 9">IM1326</strain>
    </source>
</reference>
<keyword evidence="5 7" id="KW-1133">Transmembrane helix</keyword>
<sequence length="431" mass="46173">MDRPAISFREALAVWWKIGLLSFGGPAGQIALMHRIVVEEKKWLDEDRFLHALNYCMLLPGPEAQQLATYVGWLLHGVRGGIVAGVLFIVPGAAMILGLSWAYVLLTDVSAVAGLLFGLKAAVLAIVAQALVRLSQKALKTGLAAALALGGFLALFVFSLPFPLVVLVAAVVGWFFTNYNHVDLQNAPKVAPVYWPGTKRAALICAGLWVGTILLLMGLWTDGSVWTQIALFFSKLAVVTFGGAYAVLAYVAQQAVENYGWLQPGEMLDGLGLAETTPGPLILVTQFVGFLAGFRAETGMHPLAAATLAALLTTWVTFLPCFLWIFAGAPYVEKLRGMPRLSAALAAITAAVVGVIANLALWFALNYLFTERFTFETVGVSVLLPQIGSVDVYALGLTAVALFLVFGLKWGIFRLLGVMAAAGLLVQWFGM</sequence>
<evidence type="ECO:0000256" key="5">
    <source>
        <dbReference type="ARBA" id="ARBA00022989"/>
    </source>
</evidence>
<dbReference type="EMBL" id="VJWL01000001">
    <property type="protein sequence ID" value="TRW50376.1"/>
    <property type="molecule type" value="Genomic_DNA"/>
</dbReference>
<dbReference type="Pfam" id="PF02417">
    <property type="entry name" value="Chromate_transp"/>
    <property type="match status" value="2"/>
</dbReference>
<evidence type="ECO:0000313" key="8">
    <source>
        <dbReference type="EMBL" id="TRW50376.1"/>
    </source>
</evidence>
<feature type="transmembrane region" description="Helical" evidence="7">
    <location>
        <begin position="303"/>
        <end position="329"/>
    </location>
</feature>
<feature type="transmembrane region" description="Helical" evidence="7">
    <location>
        <begin position="201"/>
        <end position="220"/>
    </location>
</feature>
<evidence type="ECO:0000256" key="7">
    <source>
        <dbReference type="SAM" id="Phobius"/>
    </source>
</evidence>
<dbReference type="NCBIfam" id="TIGR00937">
    <property type="entry name" value="2A51"/>
    <property type="match status" value="1"/>
</dbReference>
<dbReference type="OrthoDB" id="8969999at2"/>
<dbReference type="GO" id="GO:0015109">
    <property type="term" value="F:chromate transmembrane transporter activity"/>
    <property type="evidence" value="ECO:0007669"/>
    <property type="project" value="InterPro"/>
</dbReference>
<gene>
    <name evidence="8" type="primary">chrA</name>
    <name evidence="8" type="ORF">FM042_05970</name>
</gene>
<feature type="transmembrane region" description="Helical" evidence="7">
    <location>
        <begin position="143"/>
        <end position="176"/>
    </location>
</feature>
<keyword evidence="6 7" id="KW-0472">Membrane</keyword>
<dbReference type="AlphaFoldDB" id="A0A552X5V9"/>
<organism evidence="8 9">
    <name type="scientific">Aliidiomarina halalkaliphila</name>
    <dbReference type="NCBI Taxonomy" id="2593535"/>
    <lineage>
        <taxon>Bacteria</taxon>
        <taxon>Pseudomonadati</taxon>
        <taxon>Pseudomonadota</taxon>
        <taxon>Gammaproteobacteria</taxon>
        <taxon>Alteromonadales</taxon>
        <taxon>Idiomarinaceae</taxon>
        <taxon>Aliidiomarina</taxon>
    </lineage>
</organism>
<dbReference type="GO" id="GO:0005886">
    <property type="term" value="C:plasma membrane"/>
    <property type="evidence" value="ECO:0007669"/>
    <property type="project" value="UniProtKB-SubCell"/>
</dbReference>
<dbReference type="PIRSF" id="PIRSF004810">
    <property type="entry name" value="ChrA"/>
    <property type="match status" value="1"/>
</dbReference>
<dbReference type="PANTHER" id="PTHR33567">
    <property type="entry name" value="CHROMATE ION TRANSPORTER (EUROFUNG)"/>
    <property type="match status" value="1"/>
</dbReference>
<feature type="transmembrane region" description="Helical" evidence="7">
    <location>
        <begin position="232"/>
        <end position="252"/>
    </location>
</feature>
<evidence type="ECO:0000256" key="4">
    <source>
        <dbReference type="ARBA" id="ARBA00022692"/>
    </source>
</evidence>
<dbReference type="RefSeq" id="WP_143235305.1">
    <property type="nucleotide sequence ID" value="NZ_VJWL01000001.1"/>
</dbReference>
<keyword evidence="4 7" id="KW-0812">Transmembrane</keyword>
<feature type="transmembrane region" description="Helical" evidence="7">
    <location>
        <begin position="341"/>
        <end position="363"/>
    </location>
</feature>
<evidence type="ECO:0000313" key="9">
    <source>
        <dbReference type="Proteomes" id="UP000320359"/>
    </source>
</evidence>
<protein>
    <submittedName>
        <fullName evidence="8">Chromate efflux transporter</fullName>
    </submittedName>
</protein>
<proteinExistence type="inferred from homology"/>
<comment type="similarity">
    <text evidence="2">Belongs to the chromate ion transporter (CHR) (TC 2.A.51) family.</text>
</comment>
<keyword evidence="3" id="KW-1003">Cell membrane</keyword>
<accession>A0A552X5V9</accession>
<evidence type="ECO:0000256" key="1">
    <source>
        <dbReference type="ARBA" id="ARBA00004651"/>
    </source>
</evidence>
<dbReference type="InterPro" id="IPR014047">
    <property type="entry name" value="Chr_Tranpt_l_chain"/>
</dbReference>
<feature type="transmembrane region" description="Helical" evidence="7">
    <location>
        <begin position="383"/>
        <end position="405"/>
    </location>
</feature>
<name>A0A552X5V9_9GAMM</name>
<dbReference type="InterPro" id="IPR003370">
    <property type="entry name" value="Chromate_transpt"/>
</dbReference>